<dbReference type="PIRSF" id="PIRSF009467">
    <property type="entry name" value="Ureas_acces_UreF"/>
    <property type="match status" value="1"/>
</dbReference>
<dbReference type="GO" id="GO:0005737">
    <property type="term" value="C:cytoplasm"/>
    <property type="evidence" value="ECO:0007669"/>
    <property type="project" value="UniProtKB-SubCell"/>
</dbReference>
<keyword evidence="1 3" id="KW-0996">Nickel insertion</keyword>
<dbReference type="RefSeq" id="WP_109189334.1">
    <property type="nucleotide sequence ID" value="NZ_BMYA01000002.1"/>
</dbReference>
<proteinExistence type="inferred from homology"/>
<evidence type="ECO:0000313" key="4">
    <source>
        <dbReference type="EMBL" id="PWD80672.1"/>
    </source>
</evidence>
<dbReference type="PANTHER" id="PTHR33620">
    <property type="entry name" value="UREASE ACCESSORY PROTEIN F"/>
    <property type="match status" value="1"/>
</dbReference>
<name>A0A2U2ADD3_9GAMM</name>
<dbReference type="GO" id="GO:0016151">
    <property type="term" value="F:nickel cation binding"/>
    <property type="evidence" value="ECO:0007669"/>
    <property type="project" value="UniProtKB-UniRule"/>
</dbReference>
<comment type="function">
    <text evidence="3">Required for maturation of urease via the functional incorporation of the urease nickel metallocenter.</text>
</comment>
<keyword evidence="2 3" id="KW-0143">Chaperone</keyword>
<keyword evidence="5" id="KW-1185">Reference proteome</keyword>
<sequence length="248" mass="27626">MKASELIRVLQFADSALPIGGFTFSNGVEAAIQKGVVHDKESLKSFVRTSLEVAAHTDGIALTAAHRAVIQAFPSERLSMNQCEFERDQVTALMAQLIRIDRAVLNRKLNEEARLMTTRMGKKLAEISVHTFEHPLVAAWLAEIKAGHTPGTQPITQALVMAVQHIPEREVMVMHQYGIAMTILSAAMRLMRVTHYETQHILFELNEEIDQFCDVASSGDITEMASYVPVIDLLAAIHTQSFVRLFMN</sequence>
<dbReference type="PANTHER" id="PTHR33620:SF1">
    <property type="entry name" value="UREASE ACCESSORY PROTEIN F"/>
    <property type="match status" value="1"/>
</dbReference>
<dbReference type="InterPro" id="IPR038277">
    <property type="entry name" value="UreF_sf"/>
</dbReference>
<comment type="similarity">
    <text evidence="3">Belongs to the UreF family.</text>
</comment>
<dbReference type="Proteomes" id="UP000245020">
    <property type="component" value="Unassembled WGS sequence"/>
</dbReference>
<evidence type="ECO:0000313" key="5">
    <source>
        <dbReference type="Proteomes" id="UP000245020"/>
    </source>
</evidence>
<accession>A0A2U2ADD3</accession>
<organism evidence="4 5">
    <name type="scientific">Ignatzschineria ureiclastica</name>
    <dbReference type="NCBI Taxonomy" id="472582"/>
    <lineage>
        <taxon>Bacteria</taxon>
        <taxon>Pseudomonadati</taxon>
        <taxon>Pseudomonadota</taxon>
        <taxon>Gammaproteobacteria</taxon>
        <taxon>Cardiobacteriales</taxon>
        <taxon>Ignatzschineriaceae</taxon>
        <taxon>Ignatzschineria</taxon>
    </lineage>
</organism>
<keyword evidence="3" id="KW-0963">Cytoplasm</keyword>
<comment type="caution">
    <text evidence="4">The sequence shown here is derived from an EMBL/GenBank/DDBJ whole genome shotgun (WGS) entry which is preliminary data.</text>
</comment>
<dbReference type="AlphaFoldDB" id="A0A2U2ADD3"/>
<gene>
    <name evidence="3" type="primary">ureF</name>
    <name evidence="4" type="ORF">DC083_06000</name>
</gene>
<dbReference type="Pfam" id="PF01730">
    <property type="entry name" value="UreF"/>
    <property type="match status" value="1"/>
</dbReference>
<dbReference type="InterPro" id="IPR002639">
    <property type="entry name" value="UreF"/>
</dbReference>
<comment type="subunit">
    <text evidence="3">UreD, UreF and UreG form a complex that acts as a GTP-hydrolysis-dependent molecular chaperone, activating the urease apoprotein by helping to assemble the nickel containing metallocenter of UreC. The UreE protein probably delivers the nickel.</text>
</comment>
<evidence type="ECO:0000256" key="1">
    <source>
        <dbReference type="ARBA" id="ARBA00022988"/>
    </source>
</evidence>
<protein>
    <recommendedName>
        <fullName evidence="3">Urease accessory protein UreF</fullName>
    </recommendedName>
</protein>
<comment type="subcellular location">
    <subcellularLocation>
        <location evidence="3">Cytoplasm</location>
    </subcellularLocation>
</comment>
<reference evidence="5" key="1">
    <citation type="submission" date="2018-05" db="EMBL/GenBank/DDBJ databases">
        <title>Ignatzschineria dubaiensis sp. nov., isolated from necrotic foot tissues of dromedaries (Camelus dromedarius) and associated maggots in Dubai, United Arab Emirates.</title>
        <authorList>
            <person name="Tsang C.C."/>
            <person name="Tang J.Y.M."/>
            <person name="Fong J.Y.H."/>
            <person name="Kinne J."/>
            <person name="Lee H.H."/>
            <person name="Joseph M."/>
            <person name="Jose S."/>
            <person name="Schuster R.K."/>
            <person name="Tang Y."/>
            <person name="Sivakumar S."/>
            <person name="Chen J.H.K."/>
            <person name="Teng J.L.L."/>
            <person name="Lau S.K.P."/>
            <person name="Wernery U."/>
            <person name="Woo P.C.Y."/>
        </authorList>
    </citation>
    <scope>NUCLEOTIDE SEQUENCE [LARGE SCALE GENOMIC DNA]</scope>
    <source>
        <strain evidence="5">KCTC 22644</strain>
    </source>
</reference>
<dbReference type="HAMAP" id="MF_01385">
    <property type="entry name" value="UreF"/>
    <property type="match status" value="1"/>
</dbReference>
<dbReference type="EMBL" id="QEWQ01000004">
    <property type="protein sequence ID" value="PWD80672.1"/>
    <property type="molecule type" value="Genomic_DNA"/>
</dbReference>
<dbReference type="OrthoDB" id="9798772at2"/>
<dbReference type="Gene3D" id="1.10.4190.10">
    <property type="entry name" value="Urease accessory protein UreF"/>
    <property type="match status" value="1"/>
</dbReference>
<evidence type="ECO:0000256" key="3">
    <source>
        <dbReference type="HAMAP-Rule" id="MF_01385"/>
    </source>
</evidence>
<evidence type="ECO:0000256" key="2">
    <source>
        <dbReference type="ARBA" id="ARBA00023186"/>
    </source>
</evidence>